<proteinExistence type="inferred from homology"/>
<evidence type="ECO:0000256" key="3">
    <source>
        <dbReference type="ARBA" id="ARBA00013368"/>
    </source>
</evidence>
<evidence type="ECO:0000256" key="4">
    <source>
        <dbReference type="SAM" id="Coils"/>
    </source>
</evidence>
<evidence type="ECO:0000256" key="2">
    <source>
        <dbReference type="ARBA" id="ARBA00011322"/>
    </source>
</evidence>
<dbReference type="Proteomes" id="UP000547628">
    <property type="component" value="Unassembled WGS sequence"/>
</dbReference>
<evidence type="ECO:0000313" key="6">
    <source>
        <dbReference type="EMBL" id="MBB1123201.1"/>
    </source>
</evidence>
<dbReference type="Gene3D" id="3.40.50.300">
    <property type="entry name" value="P-loop containing nucleotide triphosphate hydrolases"/>
    <property type="match status" value="1"/>
</dbReference>
<feature type="coiled-coil region" evidence="4">
    <location>
        <begin position="328"/>
        <end position="383"/>
    </location>
</feature>
<dbReference type="Pfam" id="PF13166">
    <property type="entry name" value="AAA_13"/>
    <property type="match status" value="1"/>
</dbReference>
<dbReference type="SUPFAM" id="SSF52540">
    <property type="entry name" value="P-loop containing nucleoside triphosphate hydrolases"/>
    <property type="match status" value="1"/>
</dbReference>
<evidence type="ECO:0000313" key="7">
    <source>
        <dbReference type="Proteomes" id="UP000547628"/>
    </source>
</evidence>
<comment type="caution">
    <text evidence="6">The sequence shown here is derived from an EMBL/GenBank/DDBJ whole genome shotgun (WGS) entry which is preliminary data.</text>
</comment>
<evidence type="ECO:0000256" key="1">
    <source>
        <dbReference type="ARBA" id="ARBA00006930"/>
    </source>
</evidence>
<dbReference type="PANTHER" id="PTHR32114:SF2">
    <property type="entry name" value="ABC TRANSPORTER ABCH.3"/>
    <property type="match status" value="1"/>
</dbReference>
<gene>
    <name evidence="6" type="ORF">H5S41_04395</name>
</gene>
<dbReference type="PANTHER" id="PTHR32114">
    <property type="entry name" value="ABC TRANSPORTER ABCH.3"/>
    <property type="match status" value="1"/>
</dbReference>
<protein>
    <recommendedName>
        <fullName evidence="3">Nuclease SbcCD subunit C</fullName>
    </recommendedName>
</protein>
<comment type="similarity">
    <text evidence="1">Belongs to the SMC family. SbcC subfamily.</text>
</comment>
<name>A0A839GZU9_9LACO</name>
<sequence length="798" mass="93522">MPEIGKIGGIRLEGRNFEKQKYLPLLTVQTVQKKGNEKIIENEATRVSIIYGENGSGKTTISKAFLKIKGVDEDINSACLLDAEKNKVDIKDDVDNIFVFNEDYINDNLKIKQDGLSTIVILGDQNDVDKQIKQIKKEDLDPVIGRINSLENERLKYEDSLNSNSPEYYLSRMKSKLQGDENWAGRQRFIKGNRRNESVSNNRYKDFINLSPKVSRDKLIEKFHDLKIELGKIRDSKSNNKLSTLNLNNYISNLRENIERLNKLLQQEIDSPKLSEFDRELIETIKNSPRINLNRTQQILKNTEINFCPTCLQEIDDSYRKKMLKFIERFLNRDVEQYKAKLKELTIAKSNIDFIIFSDIQGLDKVRRAKSKLDNIIDKTNQQIQVKIDNPYTSIVINNKFSTILQNFEECIKAFDAKIIEYNKNIPDVSSILEEMSRVNNEIAHYDIINDYRIMEELRKKKEKVIEDYNRFIEERNEIKEKLNVLEERKKNINIALDVINYGLEYIFFSKDRLYLKYQDNKYVLYTHGNPVTPNNVSVGERNIIALCYFFVSILMGKSEDAYKDSYLIVIDDPISSFDMENRIGIMSYLKYKLSEFLTSNKNTQVVLLTHDLQVLFDSEKMINEILGSGVRNSRSYQLREKELIPCNKSVRNGYSRLMCEVYDYGNNDKTIDRMIIGNEMRKLLESFSTFNYRQGIEKVSLDEAILNKIDKSDRSYYKNLMYRLVLHGESHTEERIDTLDDINFFDFISEKEKRRTARDIICFLYALDSVHVLKHLTKQGKKENEITKNIEAWSNHN</sequence>
<feature type="coiled-coil region" evidence="4">
    <location>
        <begin position="455"/>
        <end position="496"/>
    </location>
</feature>
<dbReference type="InterPro" id="IPR026866">
    <property type="entry name" value="CR006_AAA"/>
</dbReference>
<evidence type="ECO:0000259" key="5">
    <source>
        <dbReference type="Pfam" id="PF13166"/>
    </source>
</evidence>
<dbReference type="AlphaFoldDB" id="A0A839GZU9"/>
<organism evidence="6 7">
    <name type="scientific">Limosilactobacillus albertensis</name>
    <dbReference type="NCBI Taxonomy" id="2759752"/>
    <lineage>
        <taxon>Bacteria</taxon>
        <taxon>Bacillati</taxon>
        <taxon>Bacillota</taxon>
        <taxon>Bacilli</taxon>
        <taxon>Lactobacillales</taxon>
        <taxon>Lactobacillaceae</taxon>
        <taxon>Limosilactobacillus</taxon>
    </lineage>
</organism>
<feature type="domain" description="Protein CR006 P-loop" evidence="5">
    <location>
        <begin position="43"/>
        <end position="738"/>
    </location>
</feature>
<reference evidence="6 7" key="1">
    <citation type="submission" date="2020-07" db="EMBL/GenBank/DDBJ databases">
        <title>Description of Limosilactobacillus balticus sp. nov., Limosilactobacillus agrestis sp. nov., Limosilactobacillus albertensis sp. nov., Limosilactobacillus rudii sp. nov., Limosilactobacillus fastidiosus sp. nov., five novel Limosilactobacillus species isolated from the vertebrate gastrointestinal tract, and proposal of 6 subspecies of Limosilactobacillus reuteri adapted to the gastrointestinal tract of specific vertebrate hosts.</title>
        <authorList>
            <person name="Li F."/>
            <person name="Cheng C."/>
            <person name="Zheng J."/>
            <person name="Quevedo R.M."/>
            <person name="Li J."/>
            <person name="Roos S."/>
            <person name="Gaenzle M.G."/>
            <person name="Walter J."/>
        </authorList>
    </citation>
    <scope>NUCLEOTIDE SEQUENCE [LARGE SCALE GENOMIC DNA]</scope>
    <source>
        <strain evidence="6 7">Lr3000</strain>
    </source>
</reference>
<dbReference type="EMBL" id="JACIVD010000057">
    <property type="protein sequence ID" value="MBB1123201.1"/>
    <property type="molecule type" value="Genomic_DNA"/>
</dbReference>
<accession>A0A839GZU9</accession>
<keyword evidence="4" id="KW-0175">Coiled coil</keyword>
<comment type="subunit">
    <text evidence="2">Heterodimer of SbcC and SbcD.</text>
</comment>
<dbReference type="InterPro" id="IPR027417">
    <property type="entry name" value="P-loop_NTPase"/>
</dbReference>
<dbReference type="RefSeq" id="WP_182602471.1">
    <property type="nucleotide sequence ID" value="NZ_JACIVD010000057.1"/>
</dbReference>